<reference evidence="2 3" key="1">
    <citation type="submission" date="2015-12" db="EMBL/GenBank/DDBJ databases">
        <title>Draft genome sequence of Mesorhizobium sp. UFLA 01-765, a multitolerant efficient symbiont and plant-growth promoting strain isolated from Zn-mining soil using Leucaena leucocephala as a trap plant.</title>
        <authorList>
            <person name="Rangel W.M."/>
            <person name="Thijs S."/>
            <person name="Longatti S.M."/>
            <person name="Moreira F.M."/>
            <person name="Weyens N."/>
            <person name="Vangronsveld J."/>
            <person name="Van Hamme J.D."/>
            <person name="Bottos E.M."/>
            <person name="Rineau F."/>
        </authorList>
    </citation>
    <scope>NUCLEOTIDE SEQUENCE [LARGE SCALE GENOMIC DNA]</scope>
    <source>
        <strain evidence="2 3">UFLA 01-765</strain>
    </source>
</reference>
<organism evidence="2 3">
    <name type="scientific">Rhizobium loti</name>
    <name type="common">Mesorhizobium loti</name>
    <dbReference type="NCBI Taxonomy" id="381"/>
    <lineage>
        <taxon>Bacteria</taxon>
        <taxon>Pseudomonadati</taxon>
        <taxon>Pseudomonadota</taxon>
        <taxon>Alphaproteobacteria</taxon>
        <taxon>Hyphomicrobiales</taxon>
        <taxon>Phyllobacteriaceae</taxon>
        <taxon>Mesorhizobium</taxon>
    </lineage>
</organism>
<dbReference type="InterPro" id="IPR018683">
    <property type="entry name" value="DUF2169"/>
</dbReference>
<dbReference type="AlphaFoldDB" id="A0A124GGP7"/>
<protein>
    <recommendedName>
        <fullName evidence="1">DUF2169 domain-containing protein</fullName>
    </recommendedName>
</protein>
<dbReference type="Proteomes" id="UP000053176">
    <property type="component" value="Unassembled WGS sequence"/>
</dbReference>
<gene>
    <name evidence="2" type="ORF">AU467_17470</name>
</gene>
<evidence type="ECO:0000313" key="3">
    <source>
        <dbReference type="Proteomes" id="UP000053176"/>
    </source>
</evidence>
<sequence length="363" mass="40201">MAFDVELVNRTPFAAATHVQPDADGQEVLVVMFSASFEAPSQNAELRPAEVQLPVNFRDVPFGNPALSSTRYEADIAPVKPSAEVIVNGTAYAPNGKPVQEMQVGLRIGGTRKVLNVVGDRVYDSGNYSAPHPFRTMPIVYERAYGGTAPDGSVVDQHNPVGVGFHHLPSADGAVKTQAPNITYPGEPFLSPSDRPRPAGFGALGRGWQPRIGYAGTYDQAWIETQWPLPPKDFDARYNLCAPADQQLRQFSWHEEVSLIGLTPTGRWDFRLPRVVAPLRLIYSDRVEDRAFLADTLIIEPDIWRITLKARLSFLTRRQAPPLREIVFGHVSPALLAARRKRKAYFSQRGGDGTLIDRPVWQP</sequence>
<dbReference type="Pfam" id="PF09937">
    <property type="entry name" value="DUF2169"/>
    <property type="match status" value="1"/>
</dbReference>
<evidence type="ECO:0000313" key="2">
    <source>
        <dbReference type="EMBL" id="KUM27458.1"/>
    </source>
</evidence>
<feature type="domain" description="DUF2169" evidence="1">
    <location>
        <begin position="24"/>
        <end position="309"/>
    </location>
</feature>
<dbReference type="EMBL" id="LPWA01000097">
    <property type="protein sequence ID" value="KUM27458.1"/>
    <property type="molecule type" value="Genomic_DNA"/>
</dbReference>
<evidence type="ECO:0000259" key="1">
    <source>
        <dbReference type="Pfam" id="PF09937"/>
    </source>
</evidence>
<comment type="caution">
    <text evidence="2">The sequence shown here is derived from an EMBL/GenBank/DDBJ whole genome shotgun (WGS) entry which is preliminary data.</text>
</comment>
<name>A0A124GGP7_RHILI</name>
<accession>A0A124GGP7</accession>
<proteinExistence type="predicted"/>
<dbReference type="OrthoDB" id="237820at2"/>